<dbReference type="EMBL" id="JPQZ01000040">
    <property type="protein sequence ID" value="KKO74885.1"/>
    <property type="molecule type" value="Genomic_DNA"/>
</dbReference>
<protein>
    <submittedName>
        <fullName evidence="1">Uncharacterized protein</fullName>
    </submittedName>
</protein>
<accession>A0A0F9WDL8</accession>
<gene>
    <name evidence="1" type="ORF">AAJ76_4000013328</name>
</gene>
<organism evidence="1 2">
    <name type="scientific">Vairimorpha ceranae</name>
    <dbReference type="NCBI Taxonomy" id="40302"/>
    <lineage>
        <taxon>Eukaryota</taxon>
        <taxon>Fungi</taxon>
        <taxon>Fungi incertae sedis</taxon>
        <taxon>Microsporidia</taxon>
        <taxon>Nosematidae</taxon>
        <taxon>Vairimorpha</taxon>
    </lineage>
</organism>
<reference evidence="1 2" key="1">
    <citation type="journal article" date="2015" name="Environ. Microbiol.">
        <title>Genome analyses suggest the presence of polyploidy and recent human-driven expansions in eight global populations of the honeybee pathogen Nosema ceranae.</title>
        <authorList>
            <person name="Pelin A."/>
            <person name="Selman M."/>
            <person name="Aris-Brosou S."/>
            <person name="Farinelli L."/>
            <person name="Corradi N."/>
        </authorList>
    </citation>
    <scope>NUCLEOTIDE SEQUENCE [LARGE SCALE GENOMIC DNA]</scope>
    <source>
        <strain evidence="1 2">PA08 1199</strain>
    </source>
</reference>
<sequence length="131" mass="15111">MNKKKKAVKKMIFEPKAPTQVLEEVKEEDIPVIQDTQIFKGKFSPLQLQYKKHIYKYNPTDNLILNIPFNSESMSFIVFEDDTCGLKINNQIIALDAVHVDNDTVMEHLDEQCVNICNVNYILVPRGTINI</sequence>
<name>A0A0F9WDL8_9MICR</name>
<evidence type="ECO:0000313" key="2">
    <source>
        <dbReference type="Proteomes" id="UP000034350"/>
    </source>
</evidence>
<evidence type="ECO:0000313" key="1">
    <source>
        <dbReference type="EMBL" id="KKO74885.1"/>
    </source>
</evidence>
<dbReference type="Proteomes" id="UP000034350">
    <property type="component" value="Unassembled WGS sequence"/>
</dbReference>
<dbReference type="VEuPathDB" id="MicrosporidiaDB:G9O61_00g000880"/>
<dbReference type="OrthoDB" id="2190358at2759"/>
<comment type="caution">
    <text evidence="1">The sequence shown here is derived from an EMBL/GenBank/DDBJ whole genome shotgun (WGS) entry which is preliminary data.</text>
</comment>
<dbReference type="GeneID" id="36320399"/>
<dbReference type="RefSeq" id="XP_024330627.1">
    <property type="nucleotide sequence ID" value="XM_024475456.1"/>
</dbReference>
<dbReference type="VEuPathDB" id="MicrosporidiaDB:AAJ76_4000013328"/>
<keyword evidence="2" id="KW-1185">Reference proteome</keyword>
<proteinExistence type="predicted"/>
<dbReference type="AlphaFoldDB" id="A0A0F9WDL8"/>